<dbReference type="Proteomes" id="UP000034410">
    <property type="component" value="Chromosome"/>
</dbReference>
<evidence type="ECO:0000313" key="3">
    <source>
        <dbReference type="EMBL" id="AKH19268.1"/>
    </source>
</evidence>
<dbReference type="AlphaFoldDB" id="A0A0F7JXF3"/>
<gene>
    <name evidence="3" type="ORF">AAY24_01710</name>
</gene>
<dbReference type="InterPro" id="IPR049288">
    <property type="entry name" value="DUF447_C"/>
</dbReference>
<protein>
    <submittedName>
        <fullName evidence="3">Tetrahydromethanopterin synthesis protein</fullName>
    </submittedName>
</protein>
<organism evidence="3 4">
    <name type="scientific">Sedimenticola thiotaurini</name>
    <dbReference type="NCBI Taxonomy" id="1543721"/>
    <lineage>
        <taxon>Bacteria</taxon>
        <taxon>Pseudomonadati</taxon>
        <taxon>Pseudomonadota</taxon>
        <taxon>Gammaproteobacteria</taxon>
        <taxon>Chromatiales</taxon>
        <taxon>Sedimenticolaceae</taxon>
        <taxon>Sedimenticola</taxon>
    </lineage>
</organism>
<dbReference type="KEGG" id="seds:AAY24_01710"/>
<sequence>MSERIHEVIVITRNADGSAHIAPMGIRQREERWLIAPFRPSRTLDNLLREGTASINTTDDVRVYAGCLSGHVDWPLTACDAIAGHRLEHALSHQELRVEQVKEDPQRPELLCVPLHQANHRPFSGYNRAQAAVIELAILVSRLHMLEAEKVDREIAYLQIAMDKTAGNEEQEAWDWLMQRLHDFRRRQCA</sequence>
<accession>A0A0F7JXF3</accession>
<feature type="domain" description="DUF447" evidence="1">
    <location>
        <begin position="7"/>
        <end position="118"/>
    </location>
</feature>
<dbReference type="OrthoDB" id="2112021at2"/>
<dbReference type="InterPro" id="IPR012349">
    <property type="entry name" value="Split_barrel_FMN-bd"/>
</dbReference>
<dbReference type="Gene3D" id="2.30.110.10">
    <property type="entry name" value="Electron Transport, Fmn-binding Protein, Chain A"/>
    <property type="match status" value="1"/>
</dbReference>
<evidence type="ECO:0000259" key="2">
    <source>
        <dbReference type="Pfam" id="PF20766"/>
    </source>
</evidence>
<keyword evidence="4" id="KW-1185">Reference proteome</keyword>
<dbReference type="PATRIC" id="fig|1543721.4.peg.363"/>
<dbReference type="SUPFAM" id="SSF50475">
    <property type="entry name" value="FMN-binding split barrel"/>
    <property type="match status" value="1"/>
</dbReference>
<evidence type="ECO:0000259" key="1">
    <source>
        <dbReference type="Pfam" id="PF04289"/>
    </source>
</evidence>
<dbReference type="Pfam" id="PF20766">
    <property type="entry name" value="DUF447_C"/>
    <property type="match status" value="1"/>
</dbReference>
<dbReference type="RefSeq" id="WP_046858207.1">
    <property type="nucleotide sequence ID" value="NZ_CP011412.1"/>
</dbReference>
<evidence type="ECO:0000313" key="4">
    <source>
        <dbReference type="Proteomes" id="UP000034410"/>
    </source>
</evidence>
<proteinExistence type="predicted"/>
<feature type="domain" description="DUF447" evidence="2">
    <location>
        <begin position="127"/>
        <end position="179"/>
    </location>
</feature>
<dbReference type="EMBL" id="CP011412">
    <property type="protein sequence ID" value="AKH19268.1"/>
    <property type="molecule type" value="Genomic_DNA"/>
</dbReference>
<reference evidence="3 4" key="1">
    <citation type="journal article" date="2015" name="Genome Announc.">
        <title>Complete Genome Sequence of Sedimenticola thiotaurini Strain SIP-G1, a Polyphosphate- and Polyhydroxyalkanoate-Accumulating Sulfur-Oxidizing Gammaproteobacterium Isolated from Salt Marsh Sediments.</title>
        <authorList>
            <person name="Flood B.E."/>
            <person name="Jones D.S."/>
            <person name="Bailey J.V."/>
        </authorList>
    </citation>
    <scope>NUCLEOTIDE SEQUENCE [LARGE SCALE GENOMIC DNA]</scope>
    <source>
        <strain evidence="3 4">SIP-G1</strain>
    </source>
</reference>
<dbReference type="Pfam" id="PF04289">
    <property type="entry name" value="DUF447_N"/>
    <property type="match status" value="1"/>
</dbReference>
<dbReference type="Gene3D" id="1.20.58.290">
    <property type="entry name" value="Hypothetical membrane protein ta0354_69_121"/>
    <property type="match status" value="1"/>
</dbReference>
<dbReference type="InterPro" id="IPR007386">
    <property type="entry name" value="DUF447_N"/>
</dbReference>
<name>A0A0F7JXF3_9GAMM</name>